<name>A0A067QFN6_9AGAM</name>
<protein>
    <recommendedName>
        <fullName evidence="3">F-box domain-containing protein</fullName>
    </recommendedName>
</protein>
<gene>
    <name evidence="1" type="ORF">JAAARDRAFT_203491</name>
</gene>
<dbReference type="InParanoid" id="A0A067QFN6"/>
<keyword evidence="2" id="KW-1185">Reference proteome</keyword>
<dbReference type="AlphaFoldDB" id="A0A067QFN6"/>
<accession>A0A067QFN6</accession>
<dbReference type="OrthoDB" id="2921488at2759"/>
<dbReference type="Proteomes" id="UP000027265">
    <property type="component" value="Unassembled WGS sequence"/>
</dbReference>
<evidence type="ECO:0000313" key="1">
    <source>
        <dbReference type="EMBL" id="KDQ62332.1"/>
    </source>
</evidence>
<evidence type="ECO:0008006" key="3">
    <source>
        <dbReference type="Google" id="ProtNLM"/>
    </source>
</evidence>
<evidence type="ECO:0000313" key="2">
    <source>
        <dbReference type="Proteomes" id="UP000027265"/>
    </source>
</evidence>
<organism evidence="1 2">
    <name type="scientific">Jaapia argillacea MUCL 33604</name>
    <dbReference type="NCBI Taxonomy" id="933084"/>
    <lineage>
        <taxon>Eukaryota</taxon>
        <taxon>Fungi</taxon>
        <taxon>Dikarya</taxon>
        <taxon>Basidiomycota</taxon>
        <taxon>Agaricomycotina</taxon>
        <taxon>Agaricomycetes</taxon>
        <taxon>Agaricomycetidae</taxon>
        <taxon>Jaapiales</taxon>
        <taxon>Jaapiaceae</taxon>
        <taxon>Jaapia</taxon>
    </lineage>
</organism>
<reference evidence="2" key="1">
    <citation type="journal article" date="2014" name="Proc. Natl. Acad. Sci. U.S.A.">
        <title>Extensive sampling of basidiomycete genomes demonstrates inadequacy of the white-rot/brown-rot paradigm for wood decay fungi.</title>
        <authorList>
            <person name="Riley R."/>
            <person name="Salamov A.A."/>
            <person name="Brown D.W."/>
            <person name="Nagy L.G."/>
            <person name="Floudas D."/>
            <person name="Held B.W."/>
            <person name="Levasseur A."/>
            <person name="Lombard V."/>
            <person name="Morin E."/>
            <person name="Otillar R."/>
            <person name="Lindquist E.A."/>
            <person name="Sun H."/>
            <person name="LaButti K.M."/>
            <person name="Schmutz J."/>
            <person name="Jabbour D."/>
            <person name="Luo H."/>
            <person name="Baker S.E."/>
            <person name="Pisabarro A.G."/>
            <person name="Walton J.D."/>
            <person name="Blanchette R.A."/>
            <person name="Henrissat B."/>
            <person name="Martin F."/>
            <person name="Cullen D."/>
            <person name="Hibbett D.S."/>
            <person name="Grigoriev I.V."/>
        </authorList>
    </citation>
    <scope>NUCLEOTIDE SEQUENCE [LARGE SCALE GENOMIC DNA]</scope>
    <source>
        <strain evidence="2">MUCL 33604</strain>
    </source>
</reference>
<sequence>MANVFDMSCSLPVEILSTILNGVQDANSLASVCCNSRTLGGEAARILYRRVELTNRRMTDSFSETMVQSPALGERVHTLFLTIEGSSVFEPSPEDTYPLARILSSLPKLQHLTIKSNLQSLPMGYAPIFEHCPFQLAAFHNFPLAFTDTMEFLSSQPNIQGWTHLEPSEYAFMQNRSPPLDEQFLPRLLVVNIDAELLSAFRGSRPVTHARLRIFEIDEDACHAFLRDLRYVRDTLVSLMIDASHSSCETSDIFFVERVAREVPSLKHFALLDDNRSRIYEQDFSSDVFVDAISGFKNLVTFTYAPPKPNALLRTPRGSIHPAASAMLDGSSTLRRVSISQGGSIWACKPLPFDTYAKLPGGQIEEELNEPLDFESWRFLS</sequence>
<dbReference type="HOGENOM" id="CLU_062057_0_0_1"/>
<proteinExistence type="predicted"/>
<dbReference type="EMBL" id="KL197711">
    <property type="protein sequence ID" value="KDQ62332.1"/>
    <property type="molecule type" value="Genomic_DNA"/>
</dbReference>